<protein>
    <submittedName>
        <fullName evidence="1">Uncharacterized protein</fullName>
    </submittedName>
</protein>
<organism evidence="1">
    <name type="scientific">Salvia splendens</name>
    <name type="common">Scarlet sage</name>
    <dbReference type="NCBI Taxonomy" id="180675"/>
    <lineage>
        <taxon>Eukaryota</taxon>
        <taxon>Viridiplantae</taxon>
        <taxon>Streptophyta</taxon>
        <taxon>Embryophyta</taxon>
        <taxon>Tracheophyta</taxon>
        <taxon>Spermatophyta</taxon>
        <taxon>Magnoliopsida</taxon>
        <taxon>eudicotyledons</taxon>
        <taxon>Gunneridae</taxon>
        <taxon>Pentapetalae</taxon>
        <taxon>asterids</taxon>
        <taxon>lamiids</taxon>
        <taxon>Lamiales</taxon>
        <taxon>Lamiaceae</taxon>
        <taxon>Nepetoideae</taxon>
        <taxon>Mentheae</taxon>
        <taxon>Salviinae</taxon>
        <taxon>Salvia</taxon>
        <taxon>Salvia subgen. Calosphace</taxon>
        <taxon>core Calosphace</taxon>
    </lineage>
</organism>
<dbReference type="InterPro" id="IPR001602">
    <property type="entry name" value="UPF0047_YjbQ-like"/>
</dbReference>
<reference evidence="1" key="1">
    <citation type="submission" date="2018-01" db="EMBL/GenBank/DDBJ databases">
        <authorList>
            <person name="Mao J.F."/>
        </authorList>
    </citation>
    <scope>NUCLEOTIDE SEQUENCE</scope>
    <source>
        <strain evidence="1">Huo1</strain>
        <tissue evidence="1">Leaf</tissue>
    </source>
</reference>
<name>A0A8X8X7I2_SALSN</name>
<gene>
    <name evidence="1" type="ORF">SASPL_131469</name>
</gene>
<dbReference type="Proteomes" id="UP000298416">
    <property type="component" value="Unassembled WGS sequence"/>
</dbReference>
<dbReference type="EMBL" id="PNBA02000011">
    <property type="protein sequence ID" value="KAG6408456.1"/>
    <property type="molecule type" value="Genomic_DNA"/>
</dbReference>
<comment type="caution">
    <text evidence="1">The sequence shown here is derived from an EMBL/GenBank/DDBJ whole genome shotgun (WGS) entry which is preliminary data.</text>
</comment>
<evidence type="ECO:0000313" key="1">
    <source>
        <dbReference type="EMBL" id="KAG6408456.1"/>
    </source>
</evidence>
<sequence>MATAASAPKWAQKTITIPAQSRGCHLITSKKRLHYVAVCASLLSQILKEIGQDLSGFKCGLAHFFRKFCLSGLL</sequence>
<dbReference type="PANTHER" id="PTHR30615:SF16">
    <property type="entry name" value="SECONDARY THIAMINE-PHOSPHATE SYNTHASE ENZYME"/>
    <property type="match status" value="1"/>
</dbReference>
<accession>A0A8X8X7I2</accession>
<dbReference type="AlphaFoldDB" id="A0A8X8X7I2"/>
<keyword evidence="2" id="KW-1185">Reference proteome</keyword>
<dbReference type="PANTHER" id="PTHR30615">
    <property type="entry name" value="UNCHARACTERIZED PROTEIN YJBQ-RELATED"/>
    <property type="match status" value="1"/>
</dbReference>
<proteinExistence type="predicted"/>
<evidence type="ECO:0000313" key="2">
    <source>
        <dbReference type="Proteomes" id="UP000298416"/>
    </source>
</evidence>
<reference evidence="1" key="2">
    <citation type="submission" date="2020-08" db="EMBL/GenBank/DDBJ databases">
        <title>Plant Genome Project.</title>
        <authorList>
            <person name="Zhang R.-G."/>
        </authorList>
    </citation>
    <scope>NUCLEOTIDE SEQUENCE</scope>
    <source>
        <strain evidence="1">Huo1</strain>
        <tissue evidence="1">Leaf</tissue>
    </source>
</reference>